<sequence>MIKTSAALIDRTSRILKFHPNYVHYSTLSDTSELAKVKEVYTARDEFKIQDECRLYDYMDSQPDINVRVGARKFSGRLNYLKKNESYITAHSCEIKRNFLDLLSIFLAV</sequence>
<evidence type="ECO:0000313" key="2">
    <source>
        <dbReference type="Proteomes" id="UP000826656"/>
    </source>
</evidence>
<comment type="caution">
    <text evidence="1">The sequence shown here is derived from an EMBL/GenBank/DDBJ whole genome shotgun (WGS) entry which is preliminary data.</text>
</comment>
<dbReference type="EMBL" id="JAIVGD010000003">
    <property type="protein sequence ID" value="KAH0777216.1"/>
    <property type="molecule type" value="Genomic_DNA"/>
</dbReference>
<dbReference type="Proteomes" id="UP000826656">
    <property type="component" value="Unassembled WGS sequence"/>
</dbReference>
<proteinExistence type="predicted"/>
<protein>
    <submittedName>
        <fullName evidence="1">Uncharacterized protein</fullName>
    </submittedName>
</protein>
<keyword evidence="2" id="KW-1185">Reference proteome</keyword>
<reference evidence="1 2" key="1">
    <citation type="journal article" date="2021" name="bioRxiv">
        <title>Chromosome-scale and haplotype-resolved genome assembly of a tetraploid potato cultivar.</title>
        <authorList>
            <person name="Sun H."/>
            <person name="Jiao W.-B."/>
            <person name="Krause K."/>
            <person name="Campoy J.A."/>
            <person name="Goel M."/>
            <person name="Folz-Donahue K."/>
            <person name="Kukat C."/>
            <person name="Huettel B."/>
            <person name="Schneeberger K."/>
        </authorList>
    </citation>
    <scope>NUCLEOTIDE SEQUENCE [LARGE SCALE GENOMIC DNA]</scope>
    <source>
        <strain evidence="1">SolTubOtavaFocal</strain>
        <tissue evidence="1">Leaves</tissue>
    </source>
</reference>
<name>A0ABQ7W8X8_SOLTU</name>
<organism evidence="1 2">
    <name type="scientific">Solanum tuberosum</name>
    <name type="common">Potato</name>
    <dbReference type="NCBI Taxonomy" id="4113"/>
    <lineage>
        <taxon>Eukaryota</taxon>
        <taxon>Viridiplantae</taxon>
        <taxon>Streptophyta</taxon>
        <taxon>Embryophyta</taxon>
        <taxon>Tracheophyta</taxon>
        <taxon>Spermatophyta</taxon>
        <taxon>Magnoliopsida</taxon>
        <taxon>eudicotyledons</taxon>
        <taxon>Gunneridae</taxon>
        <taxon>Pentapetalae</taxon>
        <taxon>asterids</taxon>
        <taxon>lamiids</taxon>
        <taxon>Solanales</taxon>
        <taxon>Solanaceae</taxon>
        <taxon>Solanoideae</taxon>
        <taxon>Solaneae</taxon>
        <taxon>Solanum</taxon>
    </lineage>
</organism>
<evidence type="ECO:0000313" key="1">
    <source>
        <dbReference type="EMBL" id="KAH0777216.1"/>
    </source>
</evidence>
<accession>A0ABQ7W8X8</accession>
<gene>
    <name evidence="1" type="ORF">KY290_008627</name>
</gene>